<dbReference type="EC" id="2.7.13.3" evidence="2"/>
<evidence type="ECO:0000256" key="9">
    <source>
        <dbReference type="SAM" id="Coils"/>
    </source>
</evidence>
<dbReference type="Pfam" id="PF07730">
    <property type="entry name" value="HisKA_3"/>
    <property type="match status" value="1"/>
</dbReference>
<evidence type="ECO:0000256" key="8">
    <source>
        <dbReference type="ARBA" id="ARBA00023012"/>
    </source>
</evidence>
<comment type="caution">
    <text evidence="13">The sequence shown here is derived from an EMBL/GenBank/DDBJ whole genome shotgun (WGS) entry which is preliminary data.</text>
</comment>
<sequence length="442" mass="44689">MGEAAETVSEEPGPGRTLVLSVGLTLLFNAVILPEWLRALDGAGSPALRTLAAVLAAAYVAGCAAAVPLAPRLGSGARHLACAALLLLGCALFAVLGLPHSWVLVFGLAVTAAILPLRPTLWATVLTVVGVTAVALATGRVGEQFGNLVIITTVTVATALAVRLVEANAELRRARDQAAQLAVLRERERFARDLHDLLGHSLTTIVLKAGVGRRILESTGDADRAAAELRDLEDLGRRSLAEVRAAVSGSRRVTLSAELLRAESVLRAADVALELSPGANPAGPGPAGTAETSVLRREGTGASGGTDEVDEVLGFVLREAVTNVVRHSGASRVRVALGPGWIEVGDDGRARPGGVVPGGGLLGLEDRVTGAGGALTVEPRPGGGLLVRAEFPAGPDGAGEEVPRSDDATGARSGDAGATGGPPGDDTEPDTARGADGGGERG</sequence>
<gene>
    <name evidence="13" type="ORF">ABUK86_12060</name>
</gene>
<keyword evidence="8" id="KW-0902">Two-component regulatory system</keyword>
<keyword evidence="6 13" id="KW-0418">Kinase</keyword>
<organism evidence="13 14">
    <name type="scientific">Nocardiopsis tropica</name>
    <dbReference type="NCBI Taxonomy" id="109330"/>
    <lineage>
        <taxon>Bacteria</taxon>
        <taxon>Bacillati</taxon>
        <taxon>Actinomycetota</taxon>
        <taxon>Actinomycetes</taxon>
        <taxon>Streptosporangiales</taxon>
        <taxon>Nocardiopsidaceae</taxon>
        <taxon>Nocardiopsis</taxon>
    </lineage>
</organism>
<keyword evidence="14" id="KW-1185">Reference proteome</keyword>
<evidence type="ECO:0000256" key="7">
    <source>
        <dbReference type="ARBA" id="ARBA00022840"/>
    </source>
</evidence>
<dbReference type="Proteomes" id="UP001432401">
    <property type="component" value="Unassembled WGS sequence"/>
</dbReference>
<accession>A0ABV1ZV63</accession>
<evidence type="ECO:0000256" key="2">
    <source>
        <dbReference type="ARBA" id="ARBA00012438"/>
    </source>
</evidence>
<evidence type="ECO:0000256" key="6">
    <source>
        <dbReference type="ARBA" id="ARBA00022777"/>
    </source>
</evidence>
<dbReference type="InterPro" id="IPR011712">
    <property type="entry name" value="Sig_transdc_His_kin_sub3_dim/P"/>
</dbReference>
<dbReference type="SUPFAM" id="SSF55874">
    <property type="entry name" value="ATPase domain of HSP90 chaperone/DNA topoisomerase II/histidine kinase"/>
    <property type="match status" value="1"/>
</dbReference>
<dbReference type="InterPro" id="IPR036890">
    <property type="entry name" value="HATPase_C_sf"/>
</dbReference>
<feature type="domain" description="Signal transduction histidine kinase subgroup 3 dimerisation and phosphoacceptor" evidence="12">
    <location>
        <begin position="186"/>
        <end position="253"/>
    </location>
</feature>
<feature type="transmembrane region" description="Helical" evidence="11">
    <location>
        <begin position="145"/>
        <end position="165"/>
    </location>
</feature>
<reference evidence="13 14" key="1">
    <citation type="submission" date="2024-06" db="EMBL/GenBank/DDBJ databases">
        <authorList>
            <person name="Bataeva Y.V."/>
            <person name="Grigorian L.N."/>
            <person name="Solomentsev V.I."/>
        </authorList>
    </citation>
    <scope>NUCLEOTIDE SEQUENCE [LARGE SCALE GENOMIC DNA]</scope>
    <source>
        <strain evidence="14">SCPM-O-B-12605 (RCAM04882)</strain>
    </source>
</reference>
<protein>
    <recommendedName>
        <fullName evidence="2">histidine kinase</fullName>
        <ecNumber evidence="2">2.7.13.3</ecNumber>
    </recommendedName>
</protein>
<evidence type="ECO:0000313" key="14">
    <source>
        <dbReference type="Proteomes" id="UP001432401"/>
    </source>
</evidence>
<evidence type="ECO:0000256" key="11">
    <source>
        <dbReference type="SAM" id="Phobius"/>
    </source>
</evidence>
<evidence type="ECO:0000256" key="4">
    <source>
        <dbReference type="ARBA" id="ARBA00022679"/>
    </source>
</evidence>
<evidence type="ECO:0000259" key="12">
    <source>
        <dbReference type="Pfam" id="PF07730"/>
    </source>
</evidence>
<dbReference type="Gene3D" id="3.30.565.10">
    <property type="entry name" value="Histidine kinase-like ATPase, C-terminal domain"/>
    <property type="match status" value="1"/>
</dbReference>
<keyword evidence="3" id="KW-0597">Phosphoprotein</keyword>
<comment type="catalytic activity">
    <reaction evidence="1">
        <text>ATP + protein L-histidine = ADP + protein N-phospho-L-histidine.</text>
        <dbReference type="EC" id="2.7.13.3"/>
    </reaction>
</comment>
<feature type="transmembrane region" description="Helical" evidence="11">
    <location>
        <begin position="83"/>
        <end position="109"/>
    </location>
</feature>
<dbReference type="PANTHER" id="PTHR24421">
    <property type="entry name" value="NITRATE/NITRITE SENSOR PROTEIN NARX-RELATED"/>
    <property type="match status" value="1"/>
</dbReference>
<name>A0ABV1ZV63_9ACTN</name>
<keyword evidence="11" id="KW-0472">Membrane</keyword>
<dbReference type="InterPro" id="IPR050482">
    <property type="entry name" value="Sensor_HK_TwoCompSys"/>
</dbReference>
<keyword evidence="9" id="KW-0175">Coiled coil</keyword>
<evidence type="ECO:0000256" key="1">
    <source>
        <dbReference type="ARBA" id="ARBA00000085"/>
    </source>
</evidence>
<feature type="region of interest" description="Disordered" evidence="10">
    <location>
        <begin position="376"/>
        <end position="442"/>
    </location>
</feature>
<keyword evidence="4" id="KW-0808">Transferase</keyword>
<feature type="transmembrane region" description="Helical" evidence="11">
    <location>
        <begin position="18"/>
        <end position="37"/>
    </location>
</feature>
<keyword evidence="11" id="KW-0812">Transmembrane</keyword>
<evidence type="ECO:0000256" key="10">
    <source>
        <dbReference type="SAM" id="MobiDB-lite"/>
    </source>
</evidence>
<proteinExistence type="predicted"/>
<dbReference type="PANTHER" id="PTHR24421:SF10">
    <property type="entry name" value="NITRATE_NITRITE SENSOR PROTEIN NARQ"/>
    <property type="match status" value="1"/>
</dbReference>
<feature type="coiled-coil region" evidence="9">
    <location>
        <begin position="157"/>
        <end position="184"/>
    </location>
</feature>
<keyword evidence="5" id="KW-0547">Nucleotide-binding</keyword>
<evidence type="ECO:0000256" key="5">
    <source>
        <dbReference type="ARBA" id="ARBA00022741"/>
    </source>
</evidence>
<keyword evidence="11" id="KW-1133">Transmembrane helix</keyword>
<evidence type="ECO:0000313" key="13">
    <source>
        <dbReference type="EMBL" id="MES0834510.1"/>
    </source>
</evidence>
<feature type="transmembrane region" description="Helical" evidence="11">
    <location>
        <begin position="49"/>
        <end position="71"/>
    </location>
</feature>
<keyword evidence="7" id="KW-0067">ATP-binding</keyword>
<dbReference type="Gene3D" id="1.20.5.1930">
    <property type="match status" value="1"/>
</dbReference>
<dbReference type="GO" id="GO:0016301">
    <property type="term" value="F:kinase activity"/>
    <property type="evidence" value="ECO:0007669"/>
    <property type="project" value="UniProtKB-KW"/>
</dbReference>
<evidence type="ECO:0000256" key="3">
    <source>
        <dbReference type="ARBA" id="ARBA00022553"/>
    </source>
</evidence>
<feature type="transmembrane region" description="Helical" evidence="11">
    <location>
        <begin position="121"/>
        <end position="139"/>
    </location>
</feature>
<dbReference type="RefSeq" id="WP_344182978.1">
    <property type="nucleotide sequence ID" value="NZ_JBEQNA010000006.1"/>
</dbReference>
<dbReference type="EMBL" id="JBEQNB010000006">
    <property type="protein sequence ID" value="MES0834510.1"/>
    <property type="molecule type" value="Genomic_DNA"/>
</dbReference>
<feature type="compositionally biased region" description="Basic and acidic residues" evidence="10">
    <location>
        <begin position="430"/>
        <end position="442"/>
    </location>
</feature>